<dbReference type="InterPro" id="IPR032823">
    <property type="entry name" value="BCA_ABC_TP_C"/>
</dbReference>
<dbReference type="EMBL" id="VBAO01000174">
    <property type="protein sequence ID" value="TMI81387.1"/>
    <property type="molecule type" value="Genomic_DNA"/>
</dbReference>
<dbReference type="InterPro" id="IPR027417">
    <property type="entry name" value="P-loop_NTPase"/>
</dbReference>
<dbReference type="InterPro" id="IPR051120">
    <property type="entry name" value="ABC_AA/LPS_Transport"/>
</dbReference>
<sequence>MTAPLLEVVDLTKRFGGVSAVDGVSFAAAPQEITTVIGPNGAGKTTLFNLITGFVPPTSGDVIYRGQRITGMPAPQVAGAGIIRTFQNLIIFNETTVVENVMVGCHRWTRTGFIQAALALPAAVREDRTVRETAMAALALVGLEGRAHDRARDLPFGQQRLLEVARALVARPALLLLDEPTAGLSAQEAQHLVALIRRLRADGVTFVVIEHNMDVVMDAADRVIVLEYGEKIAEGPPQAVQRDPRVIAAYLGEEVPGP</sequence>
<keyword evidence="2" id="KW-0547">Nucleotide-binding</keyword>
<proteinExistence type="predicted"/>
<dbReference type="Proteomes" id="UP000320048">
    <property type="component" value="Unassembled WGS sequence"/>
</dbReference>
<dbReference type="Pfam" id="PF00005">
    <property type="entry name" value="ABC_tran"/>
    <property type="match status" value="1"/>
</dbReference>
<evidence type="ECO:0000256" key="3">
    <source>
        <dbReference type="ARBA" id="ARBA00022840"/>
    </source>
</evidence>
<organism evidence="5 6">
    <name type="scientific">Candidatus Segetimicrobium genomatis</name>
    <dbReference type="NCBI Taxonomy" id="2569760"/>
    <lineage>
        <taxon>Bacteria</taxon>
        <taxon>Bacillati</taxon>
        <taxon>Candidatus Sysuimicrobiota</taxon>
        <taxon>Candidatus Sysuimicrobiia</taxon>
        <taxon>Candidatus Sysuimicrobiales</taxon>
        <taxon>Candidatus Segetimicrobiaceae</taxon>
        <taxon>Candidatus Segetimicrobium</taxon>
    </lineage>
</organism>
<name>A0A537JCW1_9BACT</name>
<dbReference type="InterPro" id="IPR003593">
    <property type="entry name" value="AAA+_ATPase"/>
</dbReference>
<dbReference type="SMART" id="SM00382">
    <property type="entry name" value="AAA"/>
    <property type="match status" value="1"/>
</dbReference>
<comment type="caution">
    <text evidence="5">The sequence shown here is derived from an EMBL/GenBank/DDBJ whole genome shotgun (WGS) entry which is preliminary data.</text>
</comment>
<evidence type="ECO:0000259" key="4">
    <source>
        <dbReference type="PROSITE" id="PS50893"/>
    </source>
</evidence>
<dbReference type="InterPro" id="IPR003439">
    <property type="entry name" value="ABC_transporter-like_ATP-bd"/>
</dbReference>
<dbReference type="PANTHER" id="PTHR45772:SF9">
    <property type="entry name" value="CONSERVED COMPONENT OF ABC TRANSPORTER FOR NATURAL AMINO ACIDS"/>
    <property type="match status" value="1"/>
</dbReference>
<dbReference type="PANTHER" id="PTHR45772">
    <property type="entry name" value="CONSERVED COMPONENT OF ABC TRANSPORTER FOR NATURAL AMINO ACIDS-RELATED"/>
    <property type="match status" value="1"/>
</dbReference>
<dbReference type="CDD" id="cd03219">
    <property type="entry name" value="ABC_Mj1267_LivG_branched"/>
    <property type="match status" value="1"/>
</dbReference>
<evidence type="ECO:0000256" key="1">
    <source>
        <dbReference type="ARBA" id="ARBA00022448"/>
    </source>
</evidence>
<dbReference type="Pfam" id="PF12399">
    <property type="entry name" value="BCA_ABC_TP_C"/>
    <property type="match status" value="1"/>
</dbReference>
<keyword evidence="1" id="KW-0813">Transport</keyword>
<evidence type="ECO:0000256" key="2">
    <source>
        <dbReference type="ARBA" id="ARBA00022741"/>
    </source>
</evidence>
<dbReference type="GO" id="GO:0005524">
    <property type="term" value="F:ATP binding"/>
    <property type="evidence" value="ECO:0007669"/>
    <property type="project" value="UniProtKB-KW"/>
</dbReference>
<reference evidence="5 6" key="1">
    <citation type="journal article" date="2019" name="Nat. Microbiol.">
        <title>Mediterranean grassland soil C-N compound turnover is dependent on rainfall and depth, and is mediated by genomically divergent microorganisms.</title>
        <authorList>
            <person name="Diamond S."/>
            <person name="Andeer P.F."/>
            <person name="Li Z."/>
            <person name="Crits-Christoph A."/>
            <person name="Burstein D."/>
            <person name="Anantharaman K."/>
            <person name="Lane K.R."/>
            <person name="Thomas B.C."/>
            <person name="Pan C."/>
            <person name="Northen T.R."/>
            <person name="Banfield J.F."/>
        </authorList>
    </citation>
    <scope>NUCLEOTIDE SEQUENCE [LARGE SCALE GENOMIC DNA]</scope>
    <source>
        <strain evidence="5">NP_7</strain>
    </source>
</reference>
<dbReference type="Gene3D" id="3.40.50.300">
    <property type="entry name" value="P-loop containing nucleotide triphosphate hydrolases"/>
    <property type="match status" value="1"/>
</dbReference>
<feature type="domain" description="ABC transporter" evidence="4">
    <location>
        <begin position="6"/>
        <end position="253"/>
    </location>
</feature>
<protein>
    <submittedName>
        <fullName evidence="5">ABC transporter ATP-binding protein</fullName>
    </submittedName>
</protein>
<dbReference type="GO" id="GO:0016887">
    <property type="term" value="F:ATP hydrolysis activity"/>
    <property type="evidence" value="ECO:0007669"/>
    <property type="project" value="InterPro"/>
</dbReference>
<dbReference type="PROSITE" id="PS50893">
    <property type="entry name" value="ABC_TRANSPORTER_2"/>
    <property type="match status" value="1"/>
</dbReference>
<dbReference type="AlphaFoldDB" id="A0A537JCW1"/>
<dbReference type="FunFam" id="3.40.50.300:FF:000421">
    <property type="entry name" value="Branched-chain amino acid ABC transporter ATP-binding protein"/>
    <property type="match status" value="1"/>
</dbReference>
<keyword evidence="3 5" id="KW-0067">ATP-binding</keyword>
<accession>A0A537JCW1</accession>
<evidence type="ECO:0000313" key="5">
    <source>
        <dbReference type="EMBL" id="TMI81387.1"/>
    </source>
</evidence>
<evidence type="ECO:0000313" key="6">
    <source>
        <dbReference type="Proteomes" id="UP000320048"/>
    </source>
</evidence>
<gene>
    <name evidence="5" type="ORF">E6H04_06835</name>
</gene>
<dbReference type="GO" id="GO:0005886">
    <property type="term" value="C:plasma membrane"/>
    <property type="evidence" value="ECO:0007669"/>
    <property type="project" value="TreeGrafter"/>
</dbReference>
<dbReference type="SUPFAM" id="SSF52540">
    <property type="entry name" value="P-loop containing nucleoside triphosphate hydrolases"/>
    <property type="match status" value="1"/>
</dbReference>